<evidence type="ECO:0000313" key="1">
    <source>
        <dbReference type="EMBL" id="MBM3224323.1"/>
    </source>
</evidence>
<dbReference type="Proteomes" id="UP000712673">
    <property type="component" value="Unassembled WGS sequence"/>
</dbReference>
<dbReference type="AlphaFoldDB" id="A0A938B418"/>
<organism evidence="1 2">
    <name type="scientific">Tectimicrobiota bacterium</name>
    <dbReference type="NCBI Taxonomy" id="2528274"/>
    <lineage>
        <taxon>Bacteria</taxon>
        <taxon>Pseudomonadati</taxon>
        <taxon>Nitrospinota/Tectimicrobiota group</taxon>
        <taxon>Candidatus Tectimicrobiota</taxon>
    </lineage>
</organism>
<evidence type="ECO:0000313" key="2">
    <source>
        <dbReference type="Proteomes" id="UP000712673"/>
    </source>
</evidence>
<dbReference type="EMBL" id="VGLS01000298">
    <property type="protein sequence ID" value="MBM3224323.1"/>
    <property type="molecule type" value="Genomic_DNA"/>
</dbReference>
<dbReference type="InterPro" id="IPR005361">
    <property type="entry name" value="UPF0158"/>
</dbReference>
<name>A0A938B418_UNCTE</name>
<reference evidence="1" key="1">
    <citation type="submission" date="2019-03" db="EMBL/GenBank/DDBJ databases">
        <title>Lake Tanganyika Metagenome-Assembled Genomes (MAGs).</title>
        <authorList>
            <person name="Tran P."/>
        </authorList>
    </citation>
    <scope>NUCLEOTIDE SEQUENCE</scope>
    <source>
        <strain evidence="1">K_DeepCast_65m_m2_066</strain>
    </source>
</reference>
<proteinExistence type="predicted"/>
<protein>
    <submittedName>
        <fullName evidence="1">Uncharacterized protein</fullName>
    </submittedName>
</protein>
<gene>
    <name evidence="1" type="ORF">FJZ47_11025</name>
</gene>
<comment type="caution">
    <text evidence="1">The sequence shown here is derived from an EMBL/GenBank/DDBJ whole genome shotgun (WGS) entry which is preliminary data.</text>
</comment>
<dbReference type="Pfam" id="PF03682">
    <property type="entry name" value="UPF0158"/>
    <property type="match status" value="1"/>
</dbReference>
<accession>A0A938B418</accession>
<sequence length="168" mass="19290">MALRRLSIDFEALARAMGRQGGDEYDYYLDTQTGRIMRIATDVWNALEEGETIAGSLNAWQQEELHEAQAVFSDTHGRYLPIPEDLEWEVEEAMSEFVETVHDADLRGKLTSAIAGRNAVRRFRDILVHYPGEQQRWVLQQQQSQQTHAAEWLQDEGIEPVWVSAPPH</sequence>